<keyword evidence="3" id="KW-1185">Reference proteome</keyword>
<sequence length="156" mass="17788">MSKDNVLVLGARVKNGAAQPVLLSRLRRALRLVDELDHAGKHPSVVVSGRGEAEVMAEWLKDQGLATDRILVEPHATSTNENLENAHALLPETRRWWTVTNEFHAWRTRLWAWHLGVPVKMVTARTPRQQRGGNYLREIFATPHSALRVLWRKIRG</sequence>
<dbReference type="KEGG" id="cmd:B841_03395"/>
<dbReference type="CDD" id="cd06259">
    <property type="entry name" value="YdcF-like"/>
    <property type="match status" value="1"/>
</dbReference>
<dbReference type="PANTHER" id="PTHR30336:SF20">
    <property type="entry name" value="DUF218 DOMAIN-CONTAINING PROTEIN"/>
    <property type="match status" value="1"/>
</dbReference>
<evidence type="ECO:0000259" key="1">
    <source>
        <dbReference type="Pfam" id="PF02698"/>
    </source>
</evidence>
<dbReference type="GO" id="GO:0005886">
    <property type="term" value="C:plasma membrane"/>
    <property type="evidence" value="ECO:0007669"/>
    <property type="project" value="TreeGrafter"/>
</dbReference>
<evidence type="ECO:0000313" key="3">
    <source>
        <dbReference type="Proteomes" id="UP000015388"/>
    </source>
</evidence>
<protein>
    <recommendedName>
        <fullName evidence="1">DUF218 domain-containing protein</fullName>
    </recommendedName>
</protein>
<dbReference type="EMBL" id="CP003924">
    <property type="protein sequence ID" value="AGS34162.1"/>
    <property type="molecule type" value="Genomic_DNA"/>
</dbReference>
<dbReference type="RefSeq" id="WP_020934095.1">
    <property type="nucleotide sequence ID" value="NC_021915.1"/>
</dbReference>
<dbReference type="Proteomes" id="UP000015388">
    <property type="component" value="Chromosome"/>
</dbReference>
<dbReference type="InterPro" id="IPR051599">
    <property type="entry name" value="Cell_Envelope_Assoc"/>
</dbReference>
<dbReference type="InterPro" id="IPR003848">
    <property type="entry name" value="DUF218"/>
</dbReference>
<dbReference type="PANTHER" id="PTHR30336">
    <property type="entry name" value="INNER MEMBRANE PROTEIN, PROBABLE PERMEASE"/>
    <property type="match status" value="1"/>
</dbReference>
<dbReference type="Pfam" id="PF02698">
    <property type="entry name" value="DUF218"/>
    <property type="match status" value="1"/>
</dbReference>
<dbReference type="PATRIC" id="fig|1224163.3.peg.682"/>
<dbReference type="Gene3D" id="3.40.50.620">
    <property type="entry name" value="HUPs"/>
    <property type="match status" value="1"/>
</dbReference>
<dbReference type="HOGENOM" id="CLU_051474_3_2_11"/>
<dbReference type="AlphaFoldDB" id="S5SSY8"/>
<dbReference type="InterPro" id="IPR014729">
    <property type="entry name" value="Rossmann-like_a/b/a_fold"/>
</dbReference>
<proteinExistence type="predicted"/>
<feature type="domain" description="DUF218" evidence="1">
    <location>
        <begin position="5"/>
        <end position="139"/>
    </location>
</feature>
<accession>S5SSY8</accession>
<gene>
    <name evidence="2" type="ORF">B841_03395</name>
</gene>
<dbReference type="eggNOG" id="COG1434">
    <property type="taxonomic scope" value="Bacteria"/>
</dbReference>
<evidence type="ECO:0000313" key="2">
    <source>
        <dbReference type="EMBL" id="AGS34162.1"/>
    </source>
</evidence>
<reference evidence="2 3" key="1">
    <citation type="submission" date="2012-11" db="EMBL/GenBank/DDBJ databases">
        <title>The complete genome sequence of Corynebacterium maris Coryn-1 (=DSM 45190).</title>
        <authorList>
            <person name="Schaffert L."/>
            <person name="Albersmeier A."/>
            <person name="Kalinowski J."/>
            <person name="Ruckert C."/>
        </authorList>
    </citation>
    <scope>NUCLEOTIDE SEQUENCE [LARGE SCALE GENOMIC DNA]</scope>
    <source>
        <strain evidence="3">Coryn-1</strain>
    </source>
</reference>
<name>S5SSY8_9CORY</name>
<dbReference type="STRING" id="1224163.B841_03395"/>
<organism evidence="2 3">
    <name type="scientific">Corynebacterium maris DSM 45190</name>
    <dbReference type="NCBI Taxonomy" id="1224163"/>
    <lineage>
        <taxon>Bacteria</taxon>
        <taxon>Bacillati</taxon>
        <taxon>Actinomycetota</taxon>
        <taxon>Actinomycetes</taxon>
        <taxon>Mycobacteriales</taxon>
        <taxon>Corynebacteriaceae</taxon>
        <taxon>Corynebacterium</taxon>
    </lineage>
</organism>